<keyword evidence="2" id="KW-1185">Reference proteome</keyword>
<evidence type="ECO:0000313" key="2">
    <source>
        <dbReference type="Proteomes" id="UP000004994"/>
    </source>
</evidence>
<name>A0A3Q7E9U6_SOLLC</name>
<dbReference type="AlphaFoldDB" id="A0A3Q7E9U6"/>
<dbReference type="InParanoid" id="A0A3Q7E9U6"/>
<sequence>MMLLWLCNPDHLVVLEHVVSNLLLMYLMRWSKFAYGMFYQLVRVPSLSICGSNCLKQCHMNADL</sequence>
<dbReference type="Gramene" id="Solyc01g008400.3.1">
    <property type="protein sequence ID" value="Solyc01g008400.3.1"/>
    <property type="gene ID" value="Solyc01g008400.3"/>
</dbReference>
<dbReference type="Proteomes" id="UP000004994">
    <property type="component" value="Chromosome 1"/>
</dbReference>
<accession>A0A3Q7E9U6</accession>
<proteinExistence type="predicted"/>
<reference evidence="1" key="2">
    <citation type="submission" date="2019-01" db="UniProtKB">
        <authorList>
            <consortium name="EnsemblPlants"/>
        </authorList>
    </citation>
    <scope>IDENTIFICATION</scope>
    <source>
        <strain evidence="1">cv. Heinz 1706</strain>
    </source>
</reference>
<dbReference type="EnsemblPlants" id="Solyc01g008400.3.1">
    <property type="protein sequence ID" value="Solyc01g008400.3.1"/>
    <property type="gene ID" value="Solyc01g008400.3"/>
</dbReference>
<protein>
    <submittedName>
        <fullName evidence="1">Uncharacterized protein</fullName>
    </submittedName>
</protein>
<organism evidence="1">
    <name type="scientific">Solanum lycopersicum</name>
    <name type="common">Tomato</name>
    <name type="synonym">Lycopersicon esculentum</name>
    <dbReference type="NCBI Taxonomy" id="4081"/>
    <lineage>
        <taxon>Eukaryota</taxon>
        <taxon>Viridiplantae</taxon>
        <taxon>Streptophyta</taxon>
        <taxon>Embryophyta</taxon>
        <taxon>Tracheophyta</taxon>
        <taxon>Spermatophyta</taxon>
        <taxon>Magnoliopsida</taxon>
        <taxon>eudicotyledons</taxon>
        <taxon>Gunneridae</taxon>
        <taxon>Pentapetalae</taxon>
        <taxon>asterids</taxon>
        <taxon>lamiids</taxon>
        <taxon>Solanales</taxon>
        <taxon>Solanaceae</taxon>
        <taxon>Solanoideae</taxon>
        <taxon>Solaneae</taxon>
        <taxon>Solanum</taxon>
        <taxon>Solanum subgen. Lycopersicon</taxon>
    </lineage>
</organism>
<reference evidence="1" key="1">
    <citation type="journal article" date="2012" name="Nature">
        <title>The tomato genome sequence provides insights into fleshy fruit evolution.</title>
        <authorList>
            <consortium name="Tomato Genome Consortium"/>
        </authorList>
    </citation>
    <scope>NUCLEOTIDE SEQUENCE [LARGE SCALE GENOMIC DNA]</scope>
    <source>
        <strain evidence="1">cv. Heinz 1706</strain>
    </source>
</reference>
<dbReference type="PaxDb" id="4081-Solyc01g008400.2.1"/>
<evidence type="ECO:0000313" key="1">
    <source>
        <dbReference type="EnsemblPlants" id="Solyc01g008400.3.1"/>
    </source>
</evidence>